<organism evidence="4">
    <name type="scientific">Ditylum brightwellii</name>
    <dbReference type="NCBI Taxonomy" id="49249"/>
    <lineage>
        <taxon>Eukaryota</taxon>
        <taxon>Sar</taxon>
        <taxon>Stramenopiles</taxon>
        <taxon>Ochrophyta</taxon>
        <taxon>Bacillariophyta</taxon>
        <taxon>Mediophyceae</taxon>
        <taxon>Lithodesmiophycidae</taxon>
        <taxon>Lithodesmiales</taxon>
        <taxon>Lithodesmiaceae</taxon>
        <taxon>Ditylum</taxon>
    </lineage>
</organism>
<name>A0A6U3SJC6_9STRA</name>
<evidence type="ECO:0000256" key="2">
    <source>
        <dbReference type="SAM" id="SignalP"/>
    </source>
</evidence>
<dbReference type="PANTHER" id="PTHR33473:SF17">
    <property type="entry name" value="ATP-DEPENDENT CLP PROTEASE ADAPTER PROTEIN CLPS1, CHLOROPLASTIC"/>
    <property type="match status" value="1"/>
</dbReference>
<dbReference type="AlphaFoldDB" id="A0A6U3SJC6"/>
<dbReference type="InterPro" id="IPR014719">
    <property type="entry name" value="Ribosomal_bL12_C/ClpS-like"/>
</dbReference>
<dbReference type="GO" id="GO:0030163">
    <property type="term" value="P:protein catabolic process"/>
    <property type="evidence" value="ECO:0007669"/>
    <property type="project" value="InterPro"/>
</dbReference>
<feature type="chain" id="PRO_5035585473" description="Adaptor protein ClpS core domain-containing protein" evidence="2">
    <location>
        <begin position="25"/>
        <end position="186"/>
    </location>
</feature>
<gene>
    <name evidence="5" type="ORF">DBRI00130_LOCUS38265</name>
    <name evidence="4" type="ORF">DBRI1063_LOCUS16183</name>
</gene>
<evidence type="ECO:0000256" key="1">
    <source>
        <dbReference type="SAM" id="MobiDB-lite"/>
    </source>
</evidence>
<accession>A0A6U3SJC6</accession>
<dbReference type="Gene3D" id="3.30.1390.10">
    <property type="match status" value="1"/>
</dbReference>
<evidence type="ECO:0000313" key="5">
    <source>
        <dbReference type="EMBL" id="CAE4652538.1"/>
    </source>
</evidence>
<feature type="compositionally biased region" description="Basic and acidic residues" evidence="1">
    <location>
        <begin position="84"/>
        <end position="106"/>
    </location>
</feature>
<evidence type="ECO:0000313" key="4">
    <source>
        <dbReference type="EMBL" id="CAD9340261.1"/>
    </source>
</evidence>
<dbReference type="SUPFAM" id="SSF54736">
    <property type="entry name" value="ClpS-like"/>
    <property type="match status" value="1"/>
</dbReference>
<sequence>MFGSTIRLVSCAVLFVTLVVSSFATPCTSTSAFVSSCAPSRSMGTTADCSQRVSIPSPSVTITKRKPWSVLCADTGGSGPAVLDRPETVQKKDVKKEDDVEEEQKNGSDAWEVRLYNDPMNKREFVARCLTEICGMSDGESYQVMMQAHQNGLAVVGRYMFERAEMYHDALREQGLFVDMIQVDDE</sequence>
<reference evidence="4" key="1">
    <citation type="submission" date="2021-01" db="EMBL/GenBank/DDBJ databases">
        <authorList>
            <person name="Corre E."/>
            <person name="Pelletier E."/>
            <person name="Niang G."/>
            <person name="Scheremetjew M."/>
            <person name="Finn R."/>
            <person name="Kale V."/>
            <person name="Holt S."/>
            <person name="Cochrane G."/>
            <person name="Meng A."/>
            <person name="Brown T."/>
            <person name="Cohen L."/>
        </authorList>
    </citation>
    <scope>NUCLEOTIDE SEQUENCE</scope>
    <source>
        <strain evidence="5">GSO104</strain>
        <strain evidence="4">Pop2</strain>
    </source>
</reference>
<dbReference type="EMBL" id="HBNS01051675">
    <property type="protein sequence ID" value="CAE4652538.1"/>
    <property type="molecule type" value="Transcribed_RNA"/>
</dbReference>
<protein>
    <recommendedName>
        <fullName evidence="3">Adaptor protein ClpS core domain-containing protein</fullName>
    </recommendedName>
</protein>
<dbReference type="EMBL" id="HBGN01025282">
    <property type="protein sequence ID" value="CAD9340261.1"/>
    <property type="molecule type" value="Transcribed_RNA"/>
</dbReference>
<dbReference type="InterPro" id="IPR003769">
    <property type="entry name" value="ClpS_core"/>
</dbReference>
<dbReference type="PANTHER" id="PTHR33473">
    <property type="entry name" value="ATP-DEPENDENT CLP PROTEASE ADAPTER PROTEIN CLPS1, CHLOROPLASTIC"/>
    <property type="match status" value="1"/>
</dbReference>
<feature type="domain" description="Adaptor protein ClpS core" evidence="3">
    <location>
        <begin position="109"/>
        <end position="173"/>
    </location>
</feature>
<evidence type="ECO:0000259" key="3">
    <source>
        <dbReference type="Pfam" id="PF02617"/>
    </source>
</evidence>
<dbReference type="Pfam" id="PF02617">
    <property type="entry name" value="ClpS"/>
    <property type="match status" value="1"/>
</dbReference>
<feature type="region of interest" description="Disordered" evidence="1">
    <location>
        <begin position="77"/>
        <end position="106"/>
    </location>
</feature>
<dbReference type="InterPro" id="IPR022935">
    <property type="entry name" value="ClpS"/>
</dbReference>
<dbReference type="GO" id="GO:0006508">
    <property type="term" value="P:proteolysis"/>
    <property type="evidence" value="ECO:0007669"/>
    <property type="project" value="InterPro"/>
</dbReference>
<feature type="signal peptide" evidence="2">
    <location>
        <begin position="1"/>
        <end position="24"/>
    </location>
</feature>
<proteinExistence type="predicted"/>
<keyword evidence="2" id="KW-0732">Signal</keyword>